<evidence type="ECO:0000256" key="2">
    <source>
        <dbReference type="SAM" id="Phobius"/>
    </source>
</evidence>
<gene>
    <name evidence="4" type="ORF">DW860_15935</name>
</gene>
<keyword evidence="2" id="KW-1133">Transmembrane helix</keyword>
<feature type="transmembrane region" description="Helical" evidence="2">
    <location>
        <begin position="36"/>
        <end position="56"/>
    </location>
</feature>
<evidence type="ECO:0000313" key="4">
    <source>
        <dbReference type="EMBL" id="RHC02505.1"/>
    </source>
</evidence>
<evidence type="ECO:0000256" key="1">
    <source>
        <dbReference type="SAM" id="MobiDB-lite"/>
    </source>
</evidence>
<protein>
    <submittedName>
        <fullName evidence="4">Acyltransferase</fullName>
    </submittedName>
</protein>
<feature type="compositionally biased region" description="Basic and acidic residues" evidence="1">
    <location>
        <begin position="421"/>
        <end position="435"/>
    </location>
</feature>
<feature type="domain" description="Acyltransferase 3" evidence="3">
    <location>
        <begin position="9"/>
        <end position="343"/>
    </location>
</feature>
<keyword evidence="4" id="KW-0808">Transferase</keyword>
<dbReference type="InterPro" id="IPR050879">
    <property type="entry name" value="Acyltransferase_3"/>
</dbReference>
<name>A0A413YGE2_9FIRM</name>
<dbReference type="Pfam" id="PF01757">
    <property type="entry name" value="Acyl_transf_3"/>
    <property type="match status" value="1"/>
</dbReference>
<dbReference type="EMBL" id="QSHK01000019">
    <property type="protein sequence ID" value="RHC02505.1"/>
    <property type="molecule type" value="Genomic_DNA"/>
</dbReference>
<keyword evidence="4" id="KW-0012">Acyltransferase</keyword>
<dbReference type="Proteomes" id="UP000284742">
    <property type="component" value="Unassembled WGS sequence"/>
</dbReference>
<feature type="transmembrane region" description="Helical" evidence="2">
    <location>
        <begin position="240"/>
        <end position="258"/>
    </location>
</feature>
<feature type="transmembrane region" description="Helical" evidence="2">
    <location>
        <begin position="211"/>
        <end position="228"/>
    </location>
</feature>
<sequence>MGKKRRYITGLDGIRAIAVIMVLAYHLKLALFKSGFLGVTVFFVLSGYLITGILISEVEEEGTIDLKNFWLRRIRRLVPAVMSMAVVIIFVSAVVNRIIFTKGCKDFLASVLGFNNWWQIFNKVSYFEAAGVPSPFTHCWSLAIETQFYLIYPLILLGIYKLVKSRGEGRAKRGLLFAGVTLLLALISVILMIVLFDPQQDASRVYYGTDTRAFSLLFGALLAILWEYRMVPRRLSASVNMVLGSVSFAVLLVMTIAINGSSNFWYRGGQFFGTILTVLMVYAVSGRKTWLSRFLSNPVLKWIGDRSYSIYLWHYPIILLISKGIKASWWITLIEIVLSVVLAELSYRFIETPIRYGIIGEYLNILRSRPKSRQEKKRQIQVARRSLKVMAGTFVLTVSLILCMVFVPKKNALDTLQKRETKAKETGKMTEEQLAKQKANGSESDDTICTAGLTDDEILEGLNLLLIGDSIAVDVTDDFYEMFPNSVSDTKIGRITSLGKQVLDSYIDEKKWEGEGVIFASLSNSPINGELEDIREKIGKDMPLFLTTVRIPHETFEEESNSKIKKFVEENDHTYLIDWYAASEGHDEYFDADDTHLLSAGAKAYAKCIKEAVLAAYKKENIEIPKSRLSSGADTSTDSSNASSTDSNTDSSNDNRTDTSTE</sequence>
<feature type="compositionally biased region" description="Low complexity" evidence="1">
    <location>
        <begin position="630"/>
        <end position="652"/>
    </location>
</feature>
<feature type="region of interest" description="Disordered" evidence="1">
    <location>
        <begin position="625"/>
        <end position="662"/>
    </location>
</feature>
<comment type="caution">
    <text evidence="4">The sequence shown here is derived from an EMBL/GenBank/DDBJ whole genome shotgun (WGS) entry which is preliminary data.</text>
</comment>
<reference evidence="4 5" key="1">
    <citation type="submission" date="2018-08" db="EMBL/GenBank/DDBJ databases">
        <title>A genome reference for cultivated species of the human gut microbiota.</title>
        <authorList>
            <person name="Zou Y."/>
            <person name="Xue W."/>
            <person name="Luo G."/>
        </authorList>
    </citation>
    <scope>NUCLEOTIDE SEQUENCE [LARGE SCALE GENOMIC DNA]</scope>
    <source>
        <strain evidence="4 5">AM37-5</strain>
    </source>
</reference>
<dbReference type="SUPFAM" id="SSF52266">
    <property type="entry name" value="SGNH hydrolase"/>
    <property type="match status" value="1"/>
</dbReference>
<feature type="transmembrane region" description="Helical" evidence="2">
    <location>
        <begin position="264"/>
        <end position="284"/>
    </location>
</feature>
<dbReference type="GO" id="GO:0016020">
    <property type="term" value="C:membrane"/>
    <property type="evidence" value="ECO:0007669"/>
    <property type="project" value="TreeGrafter"/>
</dbReference>
<accession>A0A413YGE2</accession>
<proteinExistence type="predicted"/>
<dbReference type="GO" id="GO:0016747">
    <property type="term" value="F:acyltransferase activity, transferring groups other than amino-acyl groups"/>
    <property type="evidence" value="ECO:0007669"/>
    <property type="project" value="InterPro"/>
</dbReference>
<feature type="region of interest" description="Disordered" evidence="1">
    <location>
        <begin position="421"/>
        <end position="445"/>
    </location>
</feature>
<feature type="transmembrane region" description="Helical" evidence="2">
    <location>
        <begin position="77"/>
        <end position="100"/>
    </location>
</feature>
<evidence type="ECO:0000259" key="3">
    <source>
        <dbReference type="Pfam" id="PF01757"/>
    </source>
</evidence>
<feature type="transmembrane region" description="Helical" evidence="2">
    <location>
        <begin position="175"/>
        <end position="196"/>
    </location>
</feature>
<dbReference type="AlphaFoldDB" id="A0A413YGE2"/>
<dbReference type="InterPro" id="IPR002656">
    <property type="entry name" value="Acyl_transf_3_dom"/>
</dbReference>
<keyword evidence="2" id="KW-0812">Transmembrane</keyword>
<evidence type="ECO:0000313" key="5">
    <source>
        <dbReference type="Proteomes" id="UP000284742"/>
    </source>
</evidence>
<dbReference type="PANTHER" id="PTHR23028:SF53">
    <property type="entry name" value="ACYL_TRANSF_3 DOMAIN-CONTAINING PROTEIN"/>
    <property type="match status" value="1"/>
</dbReference>
<feature type="transmembrane region" description="Helical" evidence="2">
    <location>
        <begin position="146"/>
        <end position="163"/>
    </location>
</feature>
<feature type="transmembrane region" description="Helical" evidence="2">
    <location>
        <begin position="12"/>
        <end position="30"/>
    </location>
</feature>
<feature type="compositionally biased region" description="Basic and acidic residues" evidence="1">
    <location>
        <begin position="653"/>
        <end position="662"/>
    </location>
</feature>
<dbReference type="PANTHER" id="PTHR23028">
    <property type="entry name" value="ACETYLTRANSFERASE"/>
    <property type="match status" value="1"/>
</dbReference>
<dbReference type="GO" id="GO:0009103">
    <property type="term" value="P:lipopolysaccharide biosynthetic process"/>
    <property type="evidence" value="ECO:0007669"/>
    <property type="project" value="TreeGrafter"/>
</dbReference>
<dbReference type="RefSeq" id="WP_118359898.1">
    <property type="nucleotide sequence ID" value="NZ_QSHK01000019.1"/>
</dbReference>
<feature type="transmembrane region" description="Helical" evidence="2">
    <location>
        <begin position="387"/>
        <end position="407"/>
    </location>
</feature>
<organism evidence="4 5">
    <name type="scientific">Dorea formicigenerans</name>
    <dbReference type="NCBI Taxonomy" id="39486"/>
    <lineage>
        <taxon>Bacteria</taxon>
        <taxon>Bacillati</taxon>
        <taxon>Bacillota</taxon>
        <taxon>Clostridia</taxon>
        <taxon>Lachnospirales</taxon>
        <taxon>Lachnospiraceae</taxon>
        <taxon>Dorea</taxon>
    </lineage>
</organism>
<keyword evidence="2" id="KW-0472">Membrane</keyword>